<dbReference type="Gene3D" id="1.10.287.1260">
    <property type="match status" value="1"/>
</dbReference>
<dbReference type="SUPFAM" id="SSF82689">
    <property type="entry name" value="Mechanosensitive channel protein MscS (YggB), C-terminal domain"/>
    <property type="match status" value="1"/>
</dbReference>
<dbReference type="InterPro" id="IPR023408">
    <property type="entry name" value="MscS_beta-dom_sf"/>
</dbReference>
<evidence type="ECO:0000313" key="12">
    <source>
        <dbReference type="Proteomes" id="UP000183376"/>
    </source>
</evidence>
<feature type="transmembrane region" description="Helical" evidence="7">
    <location>
        <begin position="101"/>
        <end position="124"/>
    </location>
</feature>
<keyword evidence="12" id="KW-1185">Reference proteome</keyword>
<feature type="domain" description="Mechanosensitive ion channel MscS C-terminal" evidence="9">
    <location>
        <begin position="218"/>
        <end position="304"/>
    </location>
</feature>
<feature type="transmembrane region" description="Helical" evidence="7">
    <location>
        <begin position="130"/>
        <end position="149"/>
    </location>
</feature>
<dbReference type="InterPro" id="IPR045276">
    <property type="entry name" value="YbiO_bact"/>
</dbReference>
<evidence type="ECO:0000259" key="10">
    <source>
        <dbReference type="Pfam" id="PF21088"/>
    </source>
</evidence>
<dbReference type="Pfam" id="PF21082">
    <property type="entry name" value="MS_channel_3rd"/>
    <property type="match status" value="1"/>
</dbReference>
<organism evidence="11 12">
    <name type="scientific">Allokutzneria albata</name>
    <name type="common">Kibdelosporangium albatum</name>
    <dbReference type="NCBI Taxonomy" id="211114"/>
    <lineage>
        <taxon>Bacteria</taxon>
        <taxon>Bacillati</taxon>
        <taxon>Actinomycetota</taxon>
        <taxon>Actinomycetes</taxon>
        <taxon>Pseudonocardiales</taxon>
        <taxon>Pseudonocardiaceae</taxon>
        <taxon>Allokutzneria</taxon>
    </lineage>
</organism>
<evidence type="ECO:0000259" key="9">
    <source>
        <dbReference type="Pfam" id="PF21082"/>
    </source>
</evidence>
<dbReference type="InterPro" id="IPR011014">
    <property type="entry name" value="MscS_channel_TM-2"/>
</dbReference>
<dbReference type="PANTHER" id="PTHR30460">
    <property type="entry name" value="MODERATE CONDUCTANCE MECHANOSENSITIVE CHANNEL YBIO"/>
    <property type="match status" value="1"/>
</dbReference>
<dbReference type="InterPro" id="IPR011066">
    <property type="entry name" value="MscS_channel_C_sf"/>
</dbReference>
<comment type="similarity">
    <text evidence="2">Belongs to the MscS (TC 1.A.23) family.</text>
</comment>
<comment type="subcellular location">
    <subcellularLocation>
        <location evidence="1">Cell membrane</location>
        <topology evidence="1">Multi-pass membrane protein</topology>
    </subcellularLocation>
</comment>
<dbReference type="InterPro" id="IPR049142">
    <property type="entry name" value="MS_channel_1st"/>
</dbReference>
<dbReference type="InterPro" id="IPR010920">
    <property type="entry name" value="LSM_dom_sf"/>
</dbReference>
<dbReference type="eggNOG" id="COG0668">
    <property type="taxonomic scope" value="Bacteria"/>
</dbReference>
<keyword evidence="6 7" id="KW-0472">Membrane</keyword>
<dbReference type="Pfam" id="PF00924">
    <property type="entry name" value="MS_channel_2nd"/>
    <property type="match status" value="1"/>
</dbReference>
<evidence type="ECO:0000256" key="3">
    <source>
        <dbReference type="ARBA" id="ARBA00022475"/>
    </source>
</evidence>
<keyword evidence="3" id="KW-1003">Cell membrane</keyword>
<dbReference type="Pfam" id="PF21088">
    <property type="entry name" value="MS_channel_1st"/>
    <property type="match status" value="1"/>
</dbReference>
<evidence type="ECO:0000256" key="4">
    <source>
        <dbReference type="ARBA" id="ARBA00022692"/>
    </source>
</evidence>
<evidence type="ECO:0000256" key="1">
    <source>
        <dbReference type="ARBA" id="ARBA00004651"/>
    </source>
</evidence>
<dbReference type="GO" id="GO:0005886">
    <property type="term" value="C:plasma membrane"/>
    <property type="evidence" value="ECO:0007669"/>
    <property type="project" value="UniProtKB-SubCell"/>
</dbReference>
<dbReference type="SUPFAM" id="SSF50182">
    <property type="entry name" value="Sm-like ribonucleoproteins"/>
    <property type="match status" value="1"/>
</dbReference>
<sequence length="313" mass="33252">MEQLPLDVNAMTETVLDPAALVKTLGEVQWQVLLVGTGKVVLIIVLAFVARFLAHRAIRKLTSGGDGSVPKLLRPLKERAPESLGPLLSERRKQRAQTMGSVLRSAFSILIFSVAFLMVLRVLGLDLTPILASASVLGVAIGFGAQNLVKDFLSGMFMLMEDQYGVGDVVDLGDASGTVEAVGLRITTLRDGNGTVWYVRNGIVQRVGNSTQGFAVAVVDVPLAYTVDVNKAIELIGTTTAEATKVAPLADDVLEAPEVLGVEKVTSETVTVRVTVKVRPSRQWAVQRALRAKVKAAVDEAGIEAPPATTADS</sequence>
<protein>
    <submittedName>
        <fullName evidence="11">Small conductance mechanosensitive channel</fullName>
    </submittedName>
</protein>
<gene>
    <name evidence="11" type="ORF">SAMN04489726_6956</name>
</gene>
<evidence type="ECO:0000259" key="8">
    <source>
        <dbReference type="Pfam" id="PF00924"/>
    </source>
</evidence>
<dbReference type="InterPro" id="IPR049278">
    <property type="entry name" value="MS_channel_C"/>
</dbReference>
<dbReference type="AlphaFoldDB" id="A0A1H0C0Y4"/>
<evidence type="ECO:0000256" key="5">
    <source>
        <dbReference type="ARBA" id="ARBA00022989"/>
    </source>
</evidence>
<dbReference type="EMBL" id="LT629701">
    <property type="protein sequence ID" value="SDN51489.1"/>
    <property type="molecule type" value="Genomic_DNA"/>
</dbReference>
<dbReference type="Proteomes" id="UP000183376">
    <property type="component" value="Chromosome I"/>
</dbReference>
<dbReference type="FunFam" id="2.30.30.60:FF:000001">
    <property type="entry name" value="MscS Mechanosensitive ion channel"/>
    <property type="match status" value="1"/>
</dbReference>
<name>A0A1H0C0Y4_ALLAB</name>
<dbReference type="Gene3D" id="3.30.70.100">
    <property type="match status" value="1"/>
</dbReference>
<feature type="domain" description="Mechanosensitive ion channel MscS" evidence="8">
    <location>
        <begin position="147"/>
        <end position="201"/>
    </location>
</feature>
<dbReference type="Gene3D" id="2.30.30.60">
    <property type="match status" value="1"/>
</dbReference>
<keyword evidence="4 7" id="KW-0812">Transmembrane</keyword>
<feature type="transmembrane region" description="Helical" evidence="7">
    <location>
        <begin position="30"/>
        <end position="54"/>
    </location>
</feature>
<proteinExistence type="inferred from homology"/>
<dbReference type="GO" id="GO:0008381">
    <property type="term" value="F:mechanosensitive monoatomic ion channel activity"/>
    <property type="evidence" value="ECO:0007669"/>
    <property type="project" value="InterPro"/>
</dbReference>
<dbReference type="SUPFAM" id="SSF82861">
    <property type="entry name" value="Mechanosensitive channel protein MscS (YggB), transmembrane region"/>
    <property type="match status" value="1"/>
</dbReference>
<evidence type="ECO:0000313" key="11">
    <source>
        <dbReference type="EMBL" id="SDN51489.1"/>
    </source>
</evidence>
<feature type="domain" description="Mechanosensitive ion channel transmembrane helices 2/3" evidence="10">
    <location>
        <begin position="107"/>
        <end position="146"/>
    </location>
</feature>
<evidence type="ECO:0000256" key="2">
    <source>
        <dbReference type="ARBA" id="ARBA00008017"/>
    </source>
</evidence>
<keyword evidence="5 7" id="KW-1133">Transmembrane helix</keyword>
<dbReference type="InterPro" id="IPR006685">
    <property type="entry name" value="MscS_channel_2nd"/>
</dbReference>
<dbReference type="PANTHER" id="PTHR30460:SF0">
    <property type="entry name" value="MODERATE CONDUCTANCE MECHANOSENSITIVE CHANNEL YBIO"/>
    <property type="match status" value="1"/>
</dbReference>
<evidence type="ECO:0000256" key="6">
    <source>
        <dbReference type="ARBA" id="ARBA00023136"/>
    </source>
</evidence>
<reference evidence="11 12" key="1">
    <citation type="submission" date="2016-10" db="EMBL/GenBank/DDBJ databases">
        <authorList>
            <person name="de Groot N.N."/>
        </authorList>
    </citation>
    <scope>NUCLEOTIDE SEQUENCE [LARGE SCALE GENOMIC DNA]</scope>
    <source>
        <strain evidence="11 12">DSM 44149</strain>
    </source>
</reference>
<accession>A0A1H0C0Y4</accession>
<dbReference type="STRING" id="211114.SAMN04489726_6956"/>
<evidence type="ECO:0000256" key="7">
    <source>
        <dbReference type="SAM" id="Phobius"/>
    </source>
</evidence>